<sequence>MERWRESTVNVTLYWPYALAAAALLVALGLTVGWYVRRATWWCPHCGHGLTCTFCMGQSIPGRARA</sequence>
<proteinExistence type="predicted"/>
<comment type="caution">
    <text evidence="2">The sequence shown here is derived from an EMBL/GenBank/DDBJ whole genome shotgun (WGS) entry which is preliminary data.</text>
</comment>
<reference evidence="2" key="1">
    <citation type="journal article" date="2014" name="Int. J. Syst. Evol. Microbiol.">
        <title>Complete genome sequence of Corynebacterium casei LMG S-19264T (=DSM 44701T), isolated from a smear-ripened cheese.</title>
        <authorList>
            <consortium name="US DOE Joint Genome Institute (JGI-PGF)"/>
            <person name="Walter F."/>
            <person name="Albersmeier A."/>
            <person name="Kalinowski J."/>
            <person name="Ruckert C."/>
        </authorList>
    </citation>
    <scope>NUCLEOTIDE SEQUENCE</scope>
    <source>
        <strain evidence="2">JCM 3090</strain>
    </source>
</reference>
<feature type="transmembrane region" description="Helical" evidence="1">
    <location>
        <begin position="14"/>
        <end position="36"/>
    </location>
</feature>
<evidence type="ECO:0000256" key="1">
    <source>
        <dbReference type="SAM" id="Phobius"/>
    </source>
</evidence>
<keyword evidence="1" id="KW-0472">Membrane</keyword>
<keyword evidence="1" id="KW-1133">Transmembrane helix</keyword>
<reference evidence="2" key="2">
    <citation type="submission" date="2020-09" db="EMBL/GenBank/DDBJ databases">
        <authorList>
            <person name="Sun Q."/>
            <person name="Ohkuma M."/>
        </authorList>
    </citation>
    <scope>NUCLEOTIDE SEQUENCE</scope>
    <source>
        <strain evidence="2">JCM 3090</strain>
    </source>
</reference>
<organism evidence="2 3">
    <name type="scientific">Pilimelia anulata</name>
    <dbReference type="NCBI Taxonomy" id="53371"/>
    <lineage>
        <taxon>Bacteria</taxon>
        <taxon>Bacillati</taxon>
        <taxon>Actinomycetota</taxon>
        <taxon>Actinomycetes</taxon>
        <taxon>Micromonosporales</taxon>
        <taxon>Micromonosporaceae</taxon>
        <taxon>Pilimelia</taxon>
    </lineage>
</organism>
<name>A0A8J3B656_9ACTN</name>
<dbReference type="AlphaFoldDB" id="A0A8J3B656"/>
<protein>
    <submittedName>
        <fullName evidence="2">Uncharacterized protein</fullName>
    </submittedName>
</protein>
<keyword evidence="3" id="KW-1185">Reference proteome</keyword>
<gene>
    <name evidence="2" type="ORF">GCM10010123_27950</name>
</gene>
<dbReference type="Proteomes" id="UP000649739">
    <property type="component" value="Unassembled WGS sequence"/>
</dbReference>
<accession>A0A8J3B656</accession>
<evidence type="ECO:0000313" key="3">
    <source>
        <dbReference type="Proteomes" id="UP000649739"/>
    </source>
</evidence>
<keyword evidence="1" id="KW-0812">Transmembrane</keyword>
<dbReference type="EMBL" id="BMQB01000005">
    <property type="protein sequence ID" value="GGJ96389.1"/>
    <property type="molecule type" value="Genomic_DNA"/>
</dbReference>
<evidence type="ECO:0000313" key="2">
    <source>
        <dbReference type="EMBL" id="GGJ96389.1"/>
    </source>
</evidence>